<evidence type="ECO:0000313" key="3">
    <source>
        <dbReference type="Proteomes" id="UP000652013"/>
    </source>
</evidence>
<accession>A0A8J4DHG2</accession>
<evidence type="ECO:0000256" key="1">
    <source>
        <dbReference type="SAM" id="Phobius"/>
    </source>
</evidence>
<reference evidence="2" key="1">
    <citation type="submission" date="2021-01" db="EMBL/GenBank/DDBJ databases">
        <title>Whole genome shotgun sequence of Spirilliplanes yamanashiensis NBRC 15828.</title>
        <authorList>
            <person name="Komaki H."/>
            <person name="Tamura T."/>
        </authorList>
    </citation>
    <scope>NUCLEOTIDE SEQUENCE</scope>
    <source>
        <strain evidence="2">NBRC 15828</strain>
    </source>
</reference>
<keyword evidence="3" id="KW-1185">Reference proteome</keyword>
<feature type="transmembrane region" description="Helical" evidence="1">
    <location>
        <begin position="95"/>
        <end position="116"/>
    </location>
</feature>
<sequence length="161" mass="16969">MVKQVTENTVHYVWYPGDMKEWRRAALALVVGLLVFAGVWIFSRDLLPAVVFGTSATAGVTGVNFGRRDAQAYSGFPDLSDRAARRAAMVHTGRAAWRALVQGCFAAGAAVLIVNLPATGVVANWLLPVVPAVVGTLARQAGMLHERLGVSASTPGPAKTA</sequence>
<evidence type="ECO:0000313" key="2">
    <source>
        <dbReference type="EMBL" id="GIJ01514.1"/>
    </source>
</evidence>
<dbReference type="EMBL" id="BOOY01000005">
    <property type="protein sequence ID" value="GIJ01514.1"/>
    <property type="molecule type" value="Genomic_DNA"/>
</dbReference>
<proteinExistence type="predicted"/>
<gene>
    <name evidence="2" type="ORF">Sya03_08660</name>
</gene>
<feature type="transmembrane region" description="Helical" evidence="1">
    <location>
        <begin position="49"/>
        <end position="66"/>
    </location>
</feature>
<dbReference type="Proteomes" id="UP000652013">
    <property type="component" value="Unassembled WGS sequence"/>
</dbReference>
<dbReference type="AlphaFoldDB" id="A0A8J4DHG2"/>
<keyword evidence="1" id="KW-0472">Membrane</keyword>
<dbReference type="RefSeq" id="WP_239107125.1">
    <property type="nucleotide sequence ID" value="NZ_BAAAGJ010000005.1"/>
</dbReference>
<feature type="transmembrane region" description="Helical" evidence="1">
    <location>
        <begin position="25"/>
        <end position="43"/>
    </location>
</feature>
<comment type="caution">
    <text evidence="2">The sequence shown here is derived from an EMBL/GenBank/DDBJ whole genome shotgun (WGS) entry which is preliminary data.</text>
</comment>
<protein>
    <submittedName>
        <fullName evidence="2">Uncharacterized protein</fullName>
    </submittedName>
</protein>
<name>A0A8J4DHG2_9ACTN</name>
<keyword evidence="1" id="KW-0812">Transmembrane</keyword>
<keyword evidence="1" id="KW-1133">Transmembrane helix</keyword>
<feature type="transmembrane region" description="Helical" evidence="1">
    <location>
        <begin position="122"/>
        <end position="138"/>
    </location>
</feature>
<organism evidence="2 3">
    <name type="scientific">Spirilliplanes yamanashiensis</name>
    <dbReference type="NCBI Taxonomy" id="42233"/>
    <lineage>
        <taxon>Bacteria</taxon>
        <taxon>Bacillati</taxon>
        <taxon>Actinomycetota</taxon>
        <taxon>Actinomycetes</taxon>
        <taxon>Micromonosporales</taxon>
        <taxon>Micromonosporaceae</taxon>
        <taxon>Spirilliplanes</taxon>
    </lineage>
</organism>